<dbReference type="SUPFAM" id="SSF53649">
    <property type="entry name" value="Alkaline phosphatase-like"/>
    <property type="match status" value="1"/>
</dbReference>
<keyword evidence="4 8" id="KW-1003">Cell membrane</keyword>
<dbReference type="InterPro" id="IPR000917">
    <property type="entry name" value="Sulfatase_N"/>
</dbReference>
<sequence>MKPFFRWIRKNMVLLFSVMLVVKLLIFRFKVLDDLSLLGILSDIGAIGLLMALPACFVAGKWRKGLQTAMAVLISTIWFATAIYYSYYGNVPTYYTLSSLNQVGQISESITASLELYMWIFYVDFFMVLLISPFSRERKPWMKLLVRSSAKPSFWRSRKFSLIITAASLAVVVGSLLGSKHIENSHALAKRLGVLSYQLAVNSATASGQQQELTAAELESLREEVRAWFAGQEEQERSLYHGIASDHNLIVVQIESMQNFVIGLELNGQEVTPYLNQLSQQSFYFPNVYQQIAEGNTSDAEFLMNTGAYPSAVQATSKQLTGREVASLPRLLAKQGYESYTFHVNDVTFWNRNEMYPALGFTGYYDKASFENDQFNSFGASDEQLYKVALDKLEALQSSDQRFYAQLVTVSSHHPFKIPEQYQELELPAELEDTQLGHYLQAMHYTDKQLGQFMEQLEEKGLLQQSVVAIYGDHFGLQTKDNDPEWVSEQLGISYHDIISRMNIPFIVKVPGVAGERVEQVGGQIDMLPTLLNVLGISEPNSELILFGSDLLNAMTNIVGVRYYLPTGSFFNDEVLFVPGTGFSDGTAISLETHQPVEFDDTLRQDYSYILELMGMSDLYTSNYPQRK</sequence>
<evidence type="ECO:0000256" key="2">
    <source>
        <dbReference type="ARBA" id="ARBA00004936"/>
    </source>
</evidence>
<evidence type="ECO:0000256" key="10">
    <source>
        <dbReference type="PIRSR" id="PIRSR005091-2"/>
    </source>
</evidence>
<keyword evidence="10" id="KW-0464">Manganese</keyword>
<evidence type="ECO:0000313" key="14">
    <source>
        <dbReference type="EMBL" id="GIP16302.1"/>
    </source>
</evidence>
<dbReference type="Proteomes" id="UP000683139">
    <property type="component" value="Unassembled WGS sequence"/>
</dbReference>
<dbReference type="PIRSF" id="PIRSF005091">
    <property type="entry name" value="Mmb_sulf_HI1246"/>
    <property type="match status" value="1"/>
</dbReference>
<dbReference type="PANTHER" id="PTHR47371:SF3">
    <property type="entry name" value="PHOSPHOGLYCEROL TRANSFERASE I"/>
    <property type="match status" value="1"/>
</dbReference>
<name>A0A919YN86_9BACL</name>
<keyword evidence="5 12" id="KW-0812">Transmembrane</keyword>
<feature type="transmembrane region" description="Helical" evidence="12">
    <location>
        <begin position="160"/>
        <end position="178"/>
    </location>
</feature>
<dbReference type="Gene3D" id="3.30.1120.170">
    <property type="match status" value="1"/>
</dbReference>
<dbReference type="InterPro" id="IPR017850">
    <property type="entry name" value="Alkaline_phosphatase_core_sf"/>
</dbReference>
<evidence type="ECO:0000256" key="7">
    <source>
        <dbReference type="ARBA" id="ARBA00023136"/>
    </source>
</evidence>
<evidence type="ECO:0000256" key="9">
    <source>
        <dbReference type="PIRSR" id="PIRSR005091-1"/>
    </source>
</evidence>
<evidence type="ECO:0000313" key="15">
    <source>
        <dbReference type="Proteomes" id="UP000683139"/>
    </source>
</evidence>
<dbReference type="PANTHER" id="PTHR47371">
    <property type="entry name" value="LIPOTEICHOIC ACID SYNTHASE"/>
    <property type="match status" value="1"/>
</dbReference>
<dbReference type="AlphaFoldDB" id="A0A919YN86"/>
<feature type="binding site" evidence="11">
    <location>
        <position position="297"/>
    </location>
    <ligand>
        <name>Mn(2+)</name>
        <dbReference type="ChEBI" id="CHEBI:29035"/>
    </ligand>
</feature>
<feature type="transmembrane region" description="Helical" evidence="12">
    <location>
        <begin position="12"/>
        <end position="29"/>
    </location>
</feature>
<dbReference type="GO" id="GO:0046872">
    <property type="term" value="F:metal ion binding"/>
    <property type="evidence" value="ECO:0007669"/>
    <property type="project" value="UniProtKB-KW"/>
</dbReference>
<feature type="active site" evidence="9">
    <location>
        <position position="297"/>
    </location>
</feature>
<evidence type="ECO:0000259" key="13">
    <source>
        <dbReference type="Pfam" id="PF00884"/>
    </source>
</evidence>
<feature type="binding site" evidence="11">
    <location>
        <position position="255"/>
    </location>
    <ligand>
        <name>Mn(2+)</name>
        <dbReference type="ChEBI" id="CHEBI:29035"/>
    </ligand>
</feature>
<feature type="binding site" evidence="11">
    <location>
        <position position="474"/>
    </location>
    <ligand>
        <name>Mn(2+)</name>
        <dbReference type="ChEBI" id="CHEBI:29035"/>
    </ligand>
</feature>
<evidence type="ECO:0000256" key="11">
    <source>
        <dbReference type="PIRSR" id="PIRSR005091-3"/>
    </source>
</evidence>
<evidence type="ECO:0000256" key="8">
    <source>
        <dbReference type="PIRNR" id="PIRNR005091"/>
    </source>
</evidence>
<dbReference type="RefSeq" id="WP_213514567.1">
    <property type="nucleotide sequence ID" value="NZ_BOSE01000003.1"/>
</dbReference>
<dbReference type="CDD" id="cd16015">
    <property type="entry name" value="LTA_synthase"/>
    <property type="match status" value="1"/>
</dbReference>
<feature type="binding site" evidence="10">
    <location>
        <position position="413"/>
    </location>
    <ligand>
        <name>substrate</name>
    </ligand>
</feature>
<organism evidence="14 15">
    <name type="scientific">Paenibacillus montaniterrae</name>
    <dbReference type="NCBI Taxonomy" id="429341"/>
    <lineage>
        <taxon>Bacteria</taxon>
        <taxon>Bacillati</taxon>
        <taxon>Bacillota</taxon>
        <taxon>Bacilli</taxon>
        <taxon>Bacillales</taxon>
        <taxon>Paenibacillaceae</taxon>
        <taxon>Paenibacillus</taxon>
    </lineage>
</organism>
<evidence type="ECO:0000256" key="5">
    <source>
        <dbReference type="ARBA" id="ARBA00022692"/>
    </source>
</evidence>
<dbReference type="Gene3D" id="3.40.720.10">
    <property type="entry name" value="Alkaline Phosphatase, subunit A"/>
    <property type="match status" value="1"/>
</dbReference>
<dbReference type="Pfam" id="PF00884">
    <property type="entry name" value="Sulfatase"/>
    <property type="match status" value="1"/>
</dbReference>
<comment type="similarity">
    <text evidence="3 8">Belongs to the LTA synthase family.</text>
</comment>
<evidence type="ECO:0000256" key="4">
    <source>
        <dbReference type="ARBA" id="ARBA00022475"/>
    </source>
</evidence>
<evidence type="ECO:0000256" key="6">
    <source>
        <dbReference type="ARBA" id="ARBA00022989"/>
    </source>
</evidence>
<feature type="binding site" evidence="11">
    <location>
        <position position="473"/>
    </location>
    <ligand>
        <name>Mn(2+)</name>
        <dbReference type="ChEBI" id="CHEBI:29035"/>
    </ligand>
</feature>
<keyword evidence="7 8" id="KW-0472">Membrane</keyword>
<evidence type="ECO:0000256" key="3">
    <source>
        <dbReference type="ARBA" id="ARBA00009983"/>
    </source>
</evidence>
<comment type="subcellular location">
    <subcellularLocation>
        <location evidence="1">Cell membrane</location>
        <topology evidence="1">Multi-pass membrane protein</topology>
    </subcellularLocation>
</comment>
<comment type="pathway">
    <text evidence="2">Cell wall biogenesis; lipoteichoic acid biosynthesis.</text>
</comment>
<gene>
    <name evidence="14" type="ORF">J40TS1_19440</name>
</gene>
<evidence type="ECO:0000256" key="12">
    <source>
        <dbReference type="SAM" id="Phobius"/>
    </source>
</evidence>
<dbReference type="InterPro" id="IPR050448">
    <property type="entry name" value="OpgB/LTA_synthase_biosynth"/>
</dbReference>
<dbReference type="EMBL" id="BOSE01000003">
    <property type="protein sequence ID" value="GIP16302.1"/>
    <property type="molecule type" value="Genomic_DNA"/>
</dbReference>
<keyword evidence="15" id="KW-1185">Reference proteome</keyword>
<comment type="caution">
    <text evidence="14">The sequence shown here is derived from an EMBL/GenBank/DDBJ whole genome shotgun (WGS) entry which is preliminary data.</text>
</comment>
<feature type="transmembrane region" description="Helical" evidence="12">
    <location>
        <begin position="35"/>
        <end position="57"/>
    </location>
</feature>
<dbReference type="InterPro" id="IPR012160">
    <property type="entry name" value="LtaS-like"/>
</dbReference>
<keyword evidence="6 12" id="KW-1133">Transmembrane helix</keyword>
<dbReference type="GO" id="GO:0005886">
    <property type="term" value="C:plasma membrane"/>
    <property type="evidence" value="ECO:0007669"/>
    <property type="project" value="UniProtKB-SubCell"/>
</dbReference>
<keyword evidence="10" id="KW-0479">Metal-binding</keyword>
<accession>A0A919YN86</accession>
<feature type="transmembrane region" description="Helical" evidence="12">
    <location>
        <begin position="69"/>
        <end position="88"/>
    </location>
</feature>
<feature type="domain" description="Sulfatase N-terminal" evidence="13">
    <location>
        <begin position="248"/>
        <end position="537"/>
    </location>
</feature>
<feature type="transmembrane region" description="Helical" evidence="12">
    <location>
        <begin position="116"/>
        <end position="134"/>
    </location>
</feature>
<proteinExistence type="inferred from homology"/>
<evidence type="ECO:0000256" key="1">
    <source>
        <dbReference type="ARBA" id="ARBA00004651"/>
    </source>
</evidence>
<reference evidence="14" key="1">
    <citation type="submission" date="2021-03" db="EMBL/GenBank/DDBJ databases">
        <title>Antimicrobial resistance genes in bacteria isolated from Japanese honey, and their potential for conferring macrolide and lincosamide resistance in the American foulbrood pathogen Paenibacillus larvae.</title>
        <authorList>
            <person name="Okamoto M."/>
            <person name="Kumagai M."/>
            <person name="Kanamori H."/>
            <person name="Takamatsu D."/>
        </authorList>
    </citation>
    <scope>NUCLEOTIDE SEQUENCE</scope>
    <source>
        <strain evidence="14">J40TS1</strain>
    </source>
</reference>
<protein>
    <recommendedName>
        <fullName evidence="13">Sulfatase N-terminal domain-containing protein</fullName>
    </recommendedName>
</protein>